<dbReference type="Proteomes" id="UP000182312">
    <property type="component" value="Unassembled WGS sequence"/>
</dbReference>
<evidence type="ECO:0000313" key="25">
    <source>
        <dbReference type="EMBL" id="SFA45765.1"/>
    </source>
</evidence>
<evidence type="ECO:0000256" key="6">
    <source>
        <dbReference type="ARBA" id="ARBA00012487"/>
    </source>
</evidence>
<evidence type="ECO:0000313" key="26">
    <source>
        <dbReference type="Proteomes" id="UP000182312"/>
    </source>
</evidence>
<evidence type="ECO:0000256" key="14">
    <source>
        <dbReference type="ARBA" id="ARBA00023098"/>
    </source>
</evidence>
<keyword evidence="11 24" id="KW-0812">Transmembrane</keyword>
<dbReference type="GO" id="GO:0004605">
    <property type="term" value="F:phosphatidate cytidylyltransferase activity"/>
    <property type="evidence" value="ECO:0007669"/>
    <property type="project" value="UniProtKB-EC"/>
</dbReference>
<keyword evidence="17" id="KW-1208">Phospholipid metabolism</keyword>
<proteinExistence type="inferred from homology"/>
<dbReference type="GO" id="GO:0005886">
    <property type="term" value="C:plasma membrane"/>
    <property type="evidence" value="ECO:0007669"/>
    <property type="project" value="UniProtKB-SubCell"/>
</dbReference>
<evidence type="ECO:0000256" key="23">
    <source>
        <dbReference type="ARBA" id="ARBA00033406"/>
    </source>
</evidence>
<feature type="transmembrane region" description="Helical" evidence="24">
    <location>
        <begin position="48"/>
        <end position="69"/>
    </location>
</feature>
<evidence type="ECO:0000256" key="3">
    <source>
        <dbReference type="ARBA" id="ARBA00005119"/>
    </source>
</evidence>
<evidence type="ECO:0000256" key="16">
    <source>
        <dbReference type="ARBA" id="ARBA00023209"/>
    </source>
</evidence>
<evidence type="ECO:0000256" key="11">
    <source>
        <dbReference type="ARBA" id="ARBA00022692"/>
    </source>
</evidence>
<name>A0A1I0T1X0_9RHOB</name>
<gene>
    <name evidence="25" type="ORF">SAMN04487972_10487</name>
</gene>
<dbReference type="EC" id="2.7.7.41" evidence="6"/>
<evidence type="ECO:0000256" key="7">
    <source>
        <dbReference type="ARBA" id="ARBA00019373"/>
    </source>
</evidence>
<keyword evidence="12 25" id="KW-0548">Nucleotidyltransferase</keyword>
<evidence type="ECO:0000256" key="24">
    <source>
        <dbReference type="SAM" id="Phobius"/>
    </source>
</evidence>
<keyword evidence="16" id="KW-0594">Phospholipid biosynthesis</keyword>
<keyword evidence="9" id="KW-0444">Lipid biosynthesis</keyword>
<keyword evidence="13 24" id="KW-1133">Transmembrane helix</keyword>
<keyword evidence="15 24" id="KW-0472">Membrane</keyword>
<evidence type="ECO:0000256" key="4">
    <source>
        <dbReference type="ARBA" id="ARBA00005189"/>
    </source>
</evidence>
<comment type="pathway">
    <text evidence="3">Phospholipid metabolism; CDP-diacylglycerol biosynthesis; CDP-diacylglycerol from sn-glycerol 3-phosphate: step 3/3.</text>
</comment>
<evidence type="ECO:0000256" key="13">
    <source>
        <dbReference type="ARBA" id="ARBA00022989"/>
    </source>
</evidence>
<evidence type="ECO:0000256" key="5">
    <source>
        <dbReference type="ARBA" id="ARBA00010185"/>
    </source>
</evidence>
<evidence type="ECO:0000256" key="2">
    <source>
        <dbReference type="ARBA" id="ARBA00004651"/>
    </source>
</evidence>
<evidence type="ECO:0000256" key="18">
    <source>
        <dbReference type="ARBA" id="ARBA00029893"/>
    </source>
</evidence>
<evidence type="ECO:0000256" key="12">
    <source>
        <dbReference type="ARBA" id="ARBA00022695"/>
    </source>
</evidence>
<dbReference type="PANTHER" id="PTHR46382:SF1">
    <property type="entry name" value="PHOSPHATIDATE CYTIDYLYLTRANSFERASE"/>
    <property type="match status" value="1"/>
</dbReference>
<evidence type="ECO:0000256" key="15">
    <source>
        <dbReference type="ARBA" id="ARBA00023136"/>
    </source>
</evidence>
<evidence type="ECO:0000256" key="9">
    <source>
        <dbReference type="ARBA" id="ARBA00022516"/>
    </source>
</evidence>
<comment type="catalytic activity">
    <reaction evidence="1">
        <text>a 1,2-diacyl-sn-glycero-3-phosphate + CTP + H(+) = a CDP-1,2-diacyl-sn-glycerol + diphosphate</text>
        <dbReference type="Rhea" id="RHEA:16229"/>
        <dbReference type="ChEBI" id="CHEBI:15378"/>
        <dbReference type="ChEBI" id="CHEBI:33019"/>
        <dbReference type="ChEBI" id="CHEBI:37563"/>
        <dbReference type="ChEBI" id="CHEBI:58332"/>
        <dbReference type="ChEBI" id="CHEBI:58608"/>
        <dbReference type="EC" id="2.7.7.41"/>
    </reaction>
</comment>
<feature type="transmembrane region" description="Helical" evidence="24">
    <location>
        <begin position="81"/>
        <end position="104"/>
    </location>
</feature>
<keyword evidence="14" id="KW-0443">Lipid metabolism</keyword>
<comment type="similarity">
    <text evidence="5">Belongs to the CDS family.</text>
</comment>
<evidence type="ECO:0000256" key="10">
    <source>
        <dbReference type="ARBA" id="ARBA00022679"/>
    </source>
</evidence>
<evidence type="ECO:0000256" key="1">
    <source>
        <dbReference type="ARBA" id="ARBA00001698"/>
    </source>
</evidence>
<dbReference type="GO" id="GO:0016024">
    <property type="term" value="P:CDP-diacylglycerol biosynthetic process"/>
    <property type="evidence" value="ECO:0007669"/>
    <property type="project" value="TreeGrafter"/>
</dbReference>
<evidence type="ECO:0000256" key="19">
    <source>
        <dbReference type="ARBA" id="ARBA00031825"/>
    </source>
</evidence>
<comment type="pathway">
    <text evidence="4">Lipid metabolism.</text>
</comment>
<evidence type="ECO:0000256" key="22">
    <source>
        <dbReference type="ARBA" id="ARBA00032743"/>
    </source>
</evidence>
<evidence type="ECO:0000256" key="20">
    <source>
        <dbReference type="ARBA" id="ARBA00032253"/>
    </source>
</evidence>
<keyword evidence="8" id="KW-1003">Cell membrane</keyword>
<dbReference type="PANTHER" id="PTHR46382">
    <property type="entry name" value="PHOSPHATIDATE CYTIDYLYLTRANSFERASE"/>
    <property type="match status" value="1"/>
</dbReference>
<feature type="transmembrane region" description="Helical" evidence="24">
    <location>
        <begin position="23"/>
        <end position="42"/>
    </location>
</feature>
<comment type="subcellular location">
    <subcellularLocation>
        <location evidence="2">Cell membrane</location>
        <topology evidence="2">Multi-pass membrane protein</topology>
    </subcellularLocation>
</comment>
<protein>
    <recommendedName>
        <fullName evidence="7">Phosphatidate cytidylyltransferase</fullName>
        <ecNumber evidence="6">2.7.7.41</ecNumber>
    </recommendedName>
    <alternativeName>
        <fullName evidence="20">CDP-DAG synthase</fullName>
    </alternativeName>
    <alternativeName>
        <fullName evidence="22">CDP-DG synthase</fullName>
    </alternativeName>
    <alternativeName>
        <fullName evidence="18">CDP-diacylglycerol synthase</fullName>
    </alternativeName>
    <alternativeName>
        <fullName evidence="21">CDP-diglyceride pyrophosphorylase</fullName>
    </alternativeName>
    <alternativeName>
        <fullName evidence="23">CDP-diglyceride synthase</fullName>
    </alternativeName>
    <alternativeName>
        <fullName evidence="19">CTP:phosphatidate cytidylyltransferase</fullName>
    </alternativeName>
</protein>
<sequence>MTTGRDPQPGRWRDALRERWNDLGARVLSGAVIAVIGLALLLSSGLWLRAGVAVVTGLLMWELARLTGWRHPEFHRPRHPVLIAVLSGLIMLAMLILQGGWPLLLALVPVIAGWAGTHSHERPAFALFTLAILGAGYALVMIRESMGLPTLFWIVGTVVLSDILGYFVGRRLGGARFWPSISPKKTWSGTIAGWVGALVLAVLLWLGGAAGASVIVIGPLLAFCGQLGDIAESWLKRRVGAKDSSAIIPGHGGTMDRFDAMSGALLLALILLFADLLPAIGG</sequence>
<dbReference type="OrthoDB" id="9799199at2"/>
<feature type="transmembrane region" description="Helical" evidence="24">
    <location>
        <begin position="264"/>
        <end position="281"/>
    </location>
</feature>
<organism evidence="25 26">
    <name type="scientific">Paracoccus halophilus</name>
    <dbReference type="NCBI Taxonomy" id="376733"/>
    <lineage>
        <taxon>Bacteria</taxon>
        <taxon>Pseudomonadati</taxon>
        <taxon>Pseudomonadota</taxon>
        <taxon>Alphaproteobacteria</taxon>
        <taxon>Rhodobacterales</taxon>
        <taxon>Paracoccaceae</taxon>
        <taxon>Paracoccus</taxon>
    </lineage>
</organism>
<feature type="transmembrane region" description="Helical" evidence="24">
    <location>
        <begin position="124"/>
        <end position="142"/>
    </location>
</feature>
<feature type="transmembrane region" description="Helical" evidence="24">
    <location>
        <begin position="191"/>
        <end position="224"/>
    </location>
</feature>
<dbReference type="Pfam" id="PF01148">
    <property type="entry name" value="CTP_transf_1"/>
    <property type="match status" value="1"/>
</dbReference>
<dbReference type="RefSeq" id="WP_052081248.1">
    <property type="nucleotide sequence ID" value="NZ_FOJO01000004.1"/>
</dbReference>
<accession>A0A1I0T1X0</accession>
<evidence type="ECO:0000256" key="8">
    <source>
        <dbReference type="ARBA" id="ARBA00022475"/>
    </source>
</evidence>
<dbReference type="EMBL" id="FOJO01000004">
    <property type="protein sequence ID" value="SFA45765.1"/>
    <property type="molecule type" value="Genomic_DNA"/>
</dbReference>
<dbReference type="AlphaFoldDB" id="A0A1I0T1X0"/>
<keyword evidence="10 25" id="KW-0808">Transferase</keyword>
<evidence type="ECO:0000256" key="21">
    <source>
        <dbReference type="ARBA" id="ARBA00032396"/>
    </source>
</evidence>
<reference evidence="25 26" key="1">
    <citation type="submission" date="2016-10" db="EMBL/GenBank/DDBJ databases">
        <authorList>
            <person name="de Groot N.N."/>
        </authorList>
    </citation>
    <scope>NUCLEOTIDE SEQUENCE [LARGE SCALE GENOMIC DNA]</scope>
    <source>
        <strain evidence="25 26">CGMCC 1.6117</strain>
    </source>
</reference>
<feature type="transmembrane region" description="Helical" evidence="24">
    <location>
        <begin position="151"/>
        <end position="169"/>
    </location>
</feature>
<evidence type="ECO:0000256" key="17">
    <source>
        <dbReference type="ARBA" id="ARBA00023264"/>
    </source>
</evidence>